<dbReference type="Proteomes" id="UP000297595">
    <property type="component" value="Unassembled WGS sequence"/>
</dbReference>
<dbReference type="EMBL" id="SOZJ01000006">
    <property type="protein sequence ID" value="TGJ65487.1"/>
    <property type="molecule type" value="Genomic_DNA"/>
</dbReference>
<protein>
    <submittedName>
        <fullName evidence="1">Uncharacterized protein</fullName>
    </submittedName>
</protein>
<accession>A0A8H2DV52</accession>
<evidence type="ECO:0000313" key="1">
    <source>
        <dbReference type="EMBL" id="TGJ65487.1"/>
    </source>
</evidence>
<proteinExistence type="predicted"/>
<organism evidence="1 2">
    <name type="scientific">Orbilia oligospora</name>
    <name type="common">Nematode-trapping fungus</name>
    <name type="synonym">Arthrobotrys oligospora</name>
    <dbReference type="NCBI Taxonomy" id="2813651"/>
    <lineage>
        <taxon>Eukaryota</taxon>
        <taxon>Fungi</taxon>
        <taxon>Dikarya</taxon>
        <taxon>Ascomycota</taxon>
        <taxon>Pezizomycotina</taxon>
        <taxon>Orbiliomycetes</taxon>
        <taxon>Orbiliales</taxon>
        <taxon>Orbiliaceae</taxon>
        <taxon>Orbilia</taxon>
    </lineage>
</organism>
<comment type="caution">
    <text evidence="1">The sequence shown here is derived from an EMBL/GenBank/DDBJ whole genome shotgun (WGS) entry which is preliminary data.</text>
</comment>
<reference evidence="1 2" key="1">
    <citation type="submission" date="2019-03" db="EMBL/GenBank/DDBJ databases">
        <title>Nematode-trapping fungi genome.</title>
        <authorList>
            <person name="Vidal-Diez De Ulzurrun G."/>
        </authorList>
    </citation>
    <scope>NUCLEOTIDE SEQUENCE [LARGE SCALE GENOMIC DNA]</scope>
    <source>
        <strain evidence="1 2">TWF154</strain>
    </source>
</reference>
<evidence type="ECO:0000313" key="2">
    <source>
        <dbReference type="Proteomes" id="UP000297595"/>
    </source>
</evidence>
<dbReference type="AlphaFoldDB" id="A0A8H2DV52"/>
<sequence>MQKLFTLSQATFESMPPNTVTQPDPRKRQCLPSQCSIACRQIRDYGVDGSTPESVWELTALELELMVLEGVLACNKNNTLESLEWTGLLGHVDGFQIRYKDTGVVVYFPQSMDWAVVI</sequence>
<name>A0A8H2DV52_ORBOL</name>
<gene>
    <name evidence="1" type="ORF">EYR41_009450</name>
</gene>